<dbReference type="EMBL" id="NFKK01000003">
    <property type="protein sequence ID" value="OUP53619.1"/>
    <property type="molecule type" value="Genomic_DNA"/>
</dbReference>
<dbReference type="PROSITE" id="PS51257">
    <property type="entry name" value="PROKAR_LIPOPROTEIN"/>
    <property type="match status" value="1"/>
</dbReference>
<gene>
    <name evidence="8" type="ORF">B5F17_03270</name>
</gene>
<feature type="domain" description="Solute-binding protein family 3/N-terminal" evidence="7">
    <location>
        <begin position="60"/>
        <end position="282"/>
    </location>
</feature>
<protein>
    <recommendedName>
        <fullName evidence="7">Solute-binding protein family 3/N-terminal domain-containing protein</fullName>
    </recommendedName>
</protein>
<evidence type="ECO:0000259" key="7">
    <source>
        <dbReference type="SMART" id="SM00062"/>
    </source>
</evidence>
<dbReference type="AlphaFoldDB" id="A0A1Y4LDP9"/>
<dbReference type="Pfam" id="PF00497">
    <property type="entry name" value="SBP_bac_3"/>
    <property type="match status" value="1"/>
</dbReference>
<accession>A0A1Y4LDP9</accession>
<dbReference type="RefSeq" id="WP_087370754.1">
    <property type="nucleotide sequence ID" value="NZ_JBKTCX010000055.1"/>
</dbReference>
<dbReference type="SUPFAM" id="SSF53850">
    <property type="entry name" value="Periplasmic binding protein-like II"/>
    <property type="match status" value="1"/>
</dbReference>
<dbReference type="GO" id="GO:0030313">
    <property type="term" value="C:cell envelope"/>
    <property type="evidence" value="ECO:0007669"/>
    <property type="project" value="UniProtKB-SubCell"/>
</dbReference>
<dbReference type="InterPro" id="IPR001638">
    <property type="entry name" value="Solute-binding_3/MltF_N"/>
</dbReference>
<comment type="caution">
    <text evidence="8">The sequence shown here is derived from an EMBL/GenBank/DDBJ whole genome shotgun (WGS) entry which is preliminary data.</text>
</comment>
<reference evidence="9" key="1">
    <citation type="submission" date="2017-04" db="EMBL/GenBank/DDBJ databases">
        <title>Function of individual gut microbiota members based on whole genome sequencing of pure cultures obtained from chicken caecum.</title>
        <authorList>
            <person name="Medvecky M."/>
            <person name="Cejkova D."/>
            <person name="Polansky O."/>
            <person name="Karasova D."/>
            <person name="Kubasova T."/>
            <person name="Cizek A."/>
            <person name="Rychlik I."/>
        </authorList>
    </citation>
    <scope>NUCLEOTIDE SEQUENCE [LARGE SCALE GENOMIC DNA]</scope>
    <source>
        <strain evidence="9">An180</strain>
    </source>
</reference>
<dbReference type="PROSITE" id="PS01039">
    <property type="entry name" value="SBP_BACTERIAL_3"/>
    <property type="match status" value="1"/>
</dbReference>
<evidence type="ECO:0000256" key="3">
    <source>
        <dbReference type="ARBA" id="ARBA00022729"/>
    </source>
</evidence>
<evidence type="ECO:0000256" key="4">
    <source>
        <dbReference type="RuleBase" id="RU003744"/>
    </source>
</evidence>
<dbReference type="PANTHER" id="PTHR35936:SF34">
    <property type="entry name" value="ABC TRANSPORTER EXTRACELLULAR-BINDING PROTEIN YCKB-RELATED"/>
    <property type="match status" value="1"/>
</dbReference>
<dbReference type="Gene3D" id="3.40.190.10">
    <property type="entry name" value="Periplasmic binding protein-like II"/>
    <property type="match status" value="2"/>
</dbReference>
<evidence type="ECO:0000256" key="2">
    <source>
        <dbReference type="ARBA" id="ARBA00010333"/>
    </source>
</evidence>
<dbReference type="Proteomes" id="UP000195897">
    <property type="component" value="Unassembled WGS sequence"/>
</dbReference>
<feature type="chain" id="PRO_5038398217" description="Solute-binding protein family 3/N-terminal domain-containing protein" evidence="6">
    <location>
        <begin position="23"/>
        <end position="297"/>
    </location>
</feature>
<dbReference type="PANTHER" id="PTHR35936">
    <property type="entry name" value="MEMBRANE-BOUND LYTIC MUREIN TRANSGLYCOSYLASE F"/>
    <property type="match status" value="1"/>
</dbReference>
<sequence length="297" mass="31955">MKKNRLFALLCAGALSASMLTACGGSQDSSANNASSDASTDSTETAEDTTSLKYIQDKGTLVLGLDDQLPPMGFLDESGTIVGFDIDVAEKVCEKLGVELVTQPINWDSKQMELDTKNIDCIWNGLSWSEERDEAMTLSIPYLENHMVLVVPTDSTYQTMDDLSGKNIALQSGSTAQEAFDAEPKLKDNTTMIGMDNNMSCLLDVESGASDAALMDETVANYLIETGGRNLRVMDDFLYAETYVIGFRKGETQLADAVNNALVELKADGTLAEISTKWFGSDITTVEAPAENADSAA</sequence>
<proteinExistence type="inferred from homology"/>
<name>A0A1Y4LDP9_9FIRM</name>
<organism evidence="8 9">
    <name type="scientific">Butyricicoccus pullicaecorum</name>
    <dbReference type="NCBI Taxonomy" id="501571"/>
    <lineage>
        <taxon>Bacteria</taxon>
        <taxon>Bacillati</taxon>
        <taxon>Bacillota</taxon>
        <taxon>Clostridia</taxon>
        <taxon>Eubacteriales</taxon>
        <taxon>Butyricicoccaceae</taxon>
        <taxon>Butyricicoccus</taxon>
    </lineage>
</organism>
<keyword evidence="3 6" id="KW-0732">Signal</keyword>
<feature type="signal peptide" evidence="6">
    <location>
        <begin position="1"/>
        <end position="22"/>
    </location>
</feature>
<dbReference type="SMART" id="SM00062">
    <property type="entry name" value="PBPb"/>
    <property type="match status" value="1"/>
</dbReference>
<evidence type="ECO:0000313" key="9">
    <source>
        <dbReference type="Proteomes" id="UP000195897"/>
    </source>
</evidence>
<dbReference type="CDD" id="cd00996">
    <property type="entry name" value="PBP2_AatB_like"/>
    <property type="match status" value="1"/>
</dbReference>
<evidence type="ECO:0000256" key="6">
    <source>
        <dbReference type="SAM" id="SignalP"/>
    </source>
</evidence>
<comment type="similarity">
    <text evidence="2 4">Belongs to the bacterial solute-binding protein 3 family.</text>
</comment>
<dbReference type="InterPro" id="IPR018313">
    <property type="entry name" value="SBP_3_CS"/>
</dbReference>
<evidence type="ECO:0000256" key="5">
    <source>
        <dbReference type="SAM" id="MobiDB-lite"/>
    </source>
</evidence>
<evidence type="ECO:0000256" key="1">
    <source>
        <dbReference type="ARBA" id="ARBA00004196"/>
    </source>
</evidence>
<comment type="subcellular location">
    <subcellularLocation>
        <location evidence="1">Cell envelope</location>
    </subcellularLocation>
</comment>
<evidence type="ECO:0000313" key="8">
    <source>
        <dbReference type="EMBL" id="OUP53619.1"/>
    </source>
</evidence>
<feature type="region of interest" description="Disordered" evidence="5">
    <location>
        <begin position="29"/>
        <end position="50"/>
    </location>
</feature>